<dbReference type="GO" id="GO:1903189">
    <property type="term" value="P:glyoxal metabolic process"/>
    <property type="evidence" value="ECO:0007669"/>
    <property type="project" value="TreeGrafter"/>
</dbReference>
<dbReference type="CDD" id="cd03135">
    <property type="entry name" value="GATase1_DJ-1"/>
    <property type="match status" value="1"/>
</dbReference>
<dbReference type="InterPro" id="IPR002818">
    <property type="entry name" value="DJ-1/PfpI"/>
</dbReference>
<dbReference type="FunFam" id="3.40.50.880:FF:000015">
    <property type="entry name" value="Protein DJ-1 homolog C"/>
    <property type="match status" value="1"/>
</dbReference>
<dbReference type="AlphaFoldDB" id="A0A7S3Z2F6"/>
<evidence type="ECO:0000259" key="2">
    <source>
        <dbReference type="Pfam" id="PF01965"/>
    </source>
</evidence>
<keyword evidence="1" id="KW-0677">Repeat</keyword>
<gene>
    <name evidence="3" type="ORF">LGLO00237_LOCUS21349</name>
</gene>
<dbReference type="InterPro" id="IPR029062">
    <property type="entry name" value="Class_I_gatase-like"/>
</dbReference>
<accession>A0A7S3Z2F6</accession>
<dbReference type="NCBIfam" id="TIGR01383">
    <property type="entry name" value="not_thiJ"/>
    <property type="match status" value="1"/>
</dbReference>
<feature type="domain" description="DJ-1/PfpI" evidence="2">
    <location>
        <begin position="58"/>
        <end position="230"/>
    </location>
</feature>
<evidence type="ECO:0000256" key="1">
    <source>
        <dbReference type="ARBA" id="ARBA00022737"/>
    </source>
</evidence>
<dbReference type="InterPro" id="IPR050325">
    <property type="entry name" value="Prot/Nucl_acid_deglycase"/>
</dbReference>
<dbReference type="InterPro" id="IPR006287">
    <property type="entry name" value="DJ-1"/>
</dbReference>
<dbReference type="PANTHER" id="PTHR48094:SF12">
    <property type="entry name" value="PARKINSON DISEASE PROTEIN 7 HOMOLOG"/>
    <property type="match status" value="1"/>
</dbReference>
<organism evidence="3">
    <name type="scientific">Lotharella globosa</name>
    <dbReference type="NCBI Taxonomy" id="91324"/>
    <lineage>
        <taxon>Eukaryota</taxon>
        <taxon>Sar</taxon>
        <taxon>Rhizaria</taxon>
        <taxon>Cercozoa</taxon>
        <taxon>Chlorarachniophyceae</taxon>
        <taxon>Lotharella</taxon>
    </lineage>
</organism>
<dbReference type="GO" id="GO:0005737">
    <property type="term" value="C:cytoplasm"/>
    <property type="evidence" value="ECO:0007669"/>
    <property type="project" value="UniProtKB-ARBA"/>
</dbReference>
<dbReference type="PANTHER" id="PTHR48094">
    <property type="entry name" value="PROTEIN/NUCLEIC ACID DEGLYCASE DJ-1-RELATED"/>
    <property type="match status" value="1"/>
</dbReference>
<dbReference type="EMBL" id="HBIV01029911">
    <property type="protein sequence ID" value="CAE0669719.1"/>
    <property type="molecule type" value="Transcribed_RNA"/>
</dbReference>
<protein>
    <recommendedName>
        <fullName evidence="2">DJ-1/PfpI domain-containing protein</fullName>
    </recommendedName>
</protein>
<dbReference type="Pfam" id="PF01965">
    <property type="entry name" value="DJ-1_PfpI"/>
    <property type="match status" value="1"/>
</dbReference>
<dbReference type="Gene3D" id="3.40.50.880">
    <property type="match status" value="1"/>
</dbReference>
<sequence>MAAIFSRSGDMASSVSRLGTSILRTNRVASLSRLSRRLHHARLVSAGATISASTPDAKRVLVCIADGSEEIETSGIYDTLIRGGVDARLVKVGGDDKADLKCKMSRGMTFVADSHLDDLSEETEPFDMVVLPGGLPGAQAFASSPRLLSMLKDRKDKGQWYAAICASPAVVLEPNGLLPSKATCFPGLQDKIASQLSNDPSASRVVIDSDSKVVTSQGPGTTMEFGVELLSILVGDEKADEVAKGLLIKRAAVPA</sequence>
<evidence type="ECO:0000313" key="3">
    <source>
        <dbReference type="EMBL" id="CAE0669719.1"/>
    </source>
</evidence>
<dbReference type="SUPFAM" id="SSF52317">
    <property type="entry name" value="Class I glutamine amidotransferase-like"/>
    <property type="match status" value="1"/>
</dbReference>
<proteinExistence type="predicted"/>
<reference evidence="3" key="1">
    <citation type="submission" date="2021-01" db="EMBL/GenBank/DDBJ databases">
        <authorList>
            <person name="Corre E."/>
            <person name="Pelletier E."/>
            <person name="Niang G."/>
            <person name="Scheremetjew M."/>
            <person name="Finn R."/>
            <person name="Kale V."/>
            <person name="Holt S."/>
            <person name="Cochrane G."/>
            <person name="Meng A."/>
            <person name="Brown T."/>
            <person name="Cohen L."/>
        </authorList>
    </citation>
    <scope>NUCLEOTIDE SEQUENCE</scope>
    <source>
        <strain evidence="3">CCCM811</strain>
    </source>
</reference>
<name>A0A7S3Z2F6_9EUKA</name>